<accession>A0A6S4P8L9</accession>
<evidence type="ECO:0000256" key="7">
    <source>
        <dbReference type="ARBA" id="ARBA00022950"/>
    </source>
</evidence>
<evidence type="ECO:0000256" key="11">
    <source>
        <dbReference type="SAM" id="MobiDB-lite"/>
    </source>
</evidence>
<keyword evidence="3" id="KW-1244">Viral short tail ejection system</keyword>
<reference evidence="12 13" key="1">
    <citation type="journal article" date="2013" name="PLoS Genet.">
        <title>Expanding the Marine Virosphere Using Metagenomics.</title>
        <authorList>
            <person name="Mizuno C.M."/>
            <person name="Rodriguez-Valera F."/>
            <person name="Kimes N.E."/>
            <person name="Ghai R."/>
        </authorList>
    </citation>
    <scope>NUCLEOTIDE SEQUENCE [LARGE SCALE GENOMIC DNA]</scope>
    <source>
        <strain evidence="12">UvMED-CGR-C79-MedDCM-OCT-S37-C6</strain>
    </source>
</reference>
<dbReference type="InterPro" id="IPR020991">
    <property type="entry name" value="Connector_podovirus"/>
</dbReference>
<evidence type="ECO:0000256" key="5">
    <source>
        <dbReference type="ARBA" id="ARBA00022612"/>
    </source>
</evidence>
<dbReference type="GO" id="GO:0044423">
    <property type="term" value="C:virion component"/>
    <property type="evidence" value="ECO:0007669"/>
    <property type="project" value="UniProtKB-KW"/>
</dbReference>
<evidence type="ECO:0000256" key="9">
    <source>
        <dbReference type="ARBA" id="ARBA00023219"/>
    </source>
</evidence>
<evidence type="ECO:0000256" key="2">
    <source>
        <dbReference type="ARBA" id="ARBA00004328"/>
    </source>
</evidence>
<dbReference type="GeneID" id="55412246"/>
<evidence type="ECO:0000256" key="4">
    <source>
        <dbReference type="ARBA" id="ARBA00022595"/>
    </source>
</evidence>
<dbReference type="EMBL" id="AP013546">
    <property type="protein sequence ID" value="BAQ94379.1"/>
    <property type="molecule type" value="Genomic_DNA"/>
</dbReference>
<keyword evidence="8" id="KW-1171">Viral genome ejection through host cell envelope</keyword>
<evidence type="ECO:0000313" key="12">
    <source>
        <dbReference type="EMBL" id="BAQ94379.1"/>
    </source>
</evidence>
<comment type="function">
    <text evidence="1">Forms the portal vertex of the capsid. This portal plays critical roles in head assembly, genome packaging, neck/tail attachment, and genome ejection. The portal protein multimerizes as a single ring-shaped homododecamer arranged around a central channel.</text>
</comment>
<keyword evidence="7" id="KW-0118">Viral capsid assembly</keyword>
<keyword evidence="9" id="KW-0231">Viral genome packaging</keyword>
<keyword evidence="13" id="KW-1185">Reference proteome</keyword>
<dbReference type="RefSeq" id="YP_009777635.1">
    <property type="nucleotide sequence ID" value="NC_047700.1"/>
</dbReference>
<evidence type="ECO:0000256" key="8">
    <source>
        <dbReference type="ARBA" id="ARBA00023009"/>
    </source>
</evidence>
<sequence>MESAEQCYRRLQSDRDHYLDRARVAARLTIPYLIPETNEPTANHKESYAVPWNGIGARGCLNLASRMLLALLPPTQQFFRFSLDEAELAKQGVPPDQKSQVEEALSKVERLVLREIEASNDRVVFHEALLHLIVGGNALLYVSTEGLRVFHLNRYVCSRDPMGNPLKVVTCEELELGQLPKNVQEICYQEEDELKGIVDRDYKPDGKEKTVKLYTYIRWEENTVHWHQEVKGQIVPGTEGRSPKGISPWLPLRMTHVAGAPYGVGYVESAAIADLQTVEALCQAIAEGSLASSKVLFLVKPSGVTKAADLAKAPNGAFVTGDPNDVLALQVQKSTDLGVAMQGKQQIEQRLATAFMLANMRDAERVTAEEVRLQALQTENSLGSIFSILQAEFQVPYVARKLDILTRAGKVPKMDSDLVKPVMTVGLAAVGRGNDVEQLIRFTTTLGQTIGPEGLAQFVKPSELIKRLAYSMGIDVLGLIKTEEELAAEQQQMQQMQMAQQAMQAGMADPQKLANAASMVQDAAQPTPEDPQ</sequence>
<keyword evidence="6" id="KW-0946">Virion</keyword>
<proteinExistence type="predicted"/>
<dbReference type="GO" id="GO:0099002">
    <property type="term" value="P:symbiont genome ejection through host cell envelope, short tail mechanism"/>
    <property type="evidence" value="ECO:0007669"/>
    <property type="project" value="UniProtKB-KW"/>
</dbReference>
<organism evidence="12 13">
    <name type="scientific">uncultured phage_MedDCM-OCT-S37-C6</name>
    <dbReference type="NCBI Taxonomy" id="2740804"/>
    <lineage>
        <taxon>Viruses</taxon>
        <taxon>Duplodnaviria</taxon>
        <taxon>Heunggongvirae</taxon>
        <taxon>Uroviricota</taxon>
        <taxon>Caudoviricetes</taxon>
        <taxon>Autographivirales</taxon>
        <taxon>Oinezvirus</taxon>
        <taxon>Oinezvirus S37C6</taxon>
    </lineage>
</organism>
<evidence type="ECO:0000256" key="1">
    <source>
        <dbReference type="ARBA" id="ARBA00003421"/>
    </source>
</evidence>
<keyword evidence="5" id="KW-1188">Viral release from host cell</keyword>
<dbReference type="Pfam" id="PF12236">
    <property type="entry name" value="Head-tail_con"/>
    <property type="match status" value="1"/>
</dbReference>
<comment type="subcellular location">
    <subcellularLocation>
        <location evidence="2">Virion</location>
    </subcellularLocation>
</comment>
<protein>
    <submittedName>
        <fullName evidence="12">Head-tail connector protein</fullName>
    </submittedName>
</protein>
<feature type="region of interest" description="Disordered" evidence="11">
    <location>
        <begin position="505"/>
        <end position="532"/>
    </location>
</feature>
<keyword evidence="10" id="KW-1160">Virus entry into host cell</keyword>
<dbReference type="KEGG" id="vg:55412246"/>
<name>A0A6S4P8L9_9CAUD</name>
<evidence type="ECO:0000313" key="13">
    <source>
        <dbReference type="Proteomes" id="UP000504913"/>
    </source>
</evidence>
<evidence type="ECO:0000256" key="10">
    <source>
        <dbReference type="ARBA" id="ARBA00023296"/>
    </source>
</evidence>
<evidence type="ECO:0000256" key="6">
    <source>
        <dbReference type="ARBA" id="ARBA00022844"/>
    </source>
</evidence>
<dbReference type="Proteomes" id="UP000504913">
    <property type="component" value="Segment"/>
</dbReference>
<evidence type="ECO:0000256" key="3">
    <source>
        <dbReference type="ARBA" id="ARBA00022470"/>
    </source>
</evidence>
<keyword evidence="4" id="KW-1162">Viral penetration into host cytoplasm</keyword>